<accession>A0AAV8Y9F4</accession>
<gene>
    <name evidence="1" type="ORF">NQ318_010020</name>
</gene>
<dbReference type="EMBL" id="JAPWTK010000150">
    <property type="protein sequence ID" value="KAJ8947874.1"/>
    <property type="molecule type" value="Genomic_DNA"/>
</dbReference>
<proteinExistence type="predicted"/>
<dbReference type="AlphaFoldDB" id="A0AAV8Y9F4"/>
<evidence type="ECO:0000313" key="1">
    <source>
        <dbReference type="EMBL" id="KAJ8947874.1"/>
    </source>
</evidence>
<keyword evidence="2" id="KW-1185">Reference proteome</keyword>
<evidence type="ECO:0000313" key="2">
    <source>
        <dbReference type="Proteomes" id="UP001162162"/>
    </source>
</evidence>
<organism evidence="1 2">
    <name type="scientific">Aromia moschata</name>
    <dbReference type="NCBI Taxonomy" id="1265417"/>
    <lineage>
        <taxon>Eukaryota</taxon>
        <taxon>Metazoa</taxon>
        <taxon>Ecdysozoa</taxon>
        <taxon>Arthropoda</taxon>
        <taxon>Hexapoda</taxon>
        <taxon>Insecta</taxon>
        <taxon>Pterygota</taxon>
        <taxon>Neoptera</taxon>
        <taxon>Endopterygota</taxon>
        <taxon>Coleoptera</taxon>
        <taxon>Polyphaga</taxon>
        <taxon>Cucujiformia</taxon>
        <taxon>Chrysomeloidea</taxon>
        <taxon>Cerambycidae</taxon>
        <taxon>Cerambycinae</taxon>
        <taxon>Callichromatini</taxon>
        <taxon>Aromia</taxon>
    </lineage>
</organism>
<reference evidence="1" key="1">
    <citation type="journal article" date="2023" name="Insect Mol. Biol.">
        <title>Genome sequencing provides insights into the evolution of gene families encoding plant cell wall-degrading enzymes in longhorned beetles.</title>
        <authorList>
            <person name="Shin N.R."/>
            <person name="Okamura Y."/>
            <person name="Kirsch R."/>
            <person name="Pauchet Y."/>
        </authorList>
    </citation>
    <scope>NUCLEOTIDE SEQUENCE</scope>
    <source>
        <strain evidence="1">AMC_N1</strain>
    </source>
</reference>
<sequence>MVLEELFNSVNELNKNDLIQLVFYIGLQKKRAKSQYMLNRCMKEITRRFMDSLTTEDLCIICNSTFKTSTKINNETFLNKVTSHLTDHLYLLNDPALCTTFIKTIRHNQCQITRFFFNKSIKHYSFTGLCHILALYSDFLYYDEHLIKVFTGKCVELLKNNSYVSRSAYLSQHPRIKDVQRLLWSLYNLNYKHLNASDVKDVIIPTVMKSLEVGEFEDDYATLVNIVLYLWILNYRAYELISRALTKEHLQTLKASFPYKQRLNLLLSCIYFEDKALYRQLSSRPPEIANHDTRVELRKRPELERVLDSLKSIGIHGNVNKFEVGFQVPYLKIGGIVGYRKNIYKTIHVEVLDDYTSLKNTDNVPTGLMQLKLRILEKSDEGLVTIRANEINSMTNEELHSFLLDELDLVC</sequence>
<comment type="caution">
    <text evidence="1">The sequence shown here is derived from an EMBL/GenBank/DDBJ whole genome shotgun (WGS) entry which is preliminary data.</text>
</comment>
<protein>
    <submittedName>
        <fullName evidence="1">Uncharacterized protein</fullName>
    </submittedName>
</protein>
<dbReference type="Proteomes" id="UP001162162">
    <property type="component" value="Unassembled WGS sequence"/>
</dbReference>
<name>A0AAV8Y9F4_9CUCU</name>